<organism evidence="3">
    <name type="scientific">Arthroderma gypseum (strain ATCC MYA-4604 / CBS 118893)</name>
    <name type="common">Microsporum gypseum</name>
    <dbReference type="NCBI Taxonomy" id="535722"/>
    <lineage>
        <taxon>Eukaryota</taxon>
        <taxon>Fungi</taxon>
        <taxon>Dikarya</taxon>
        <taxon>Ascomycota</taxon>
        <taxon>Pezizomycotina</taxon>
        <taxon>Eurotiomycetes</taxon>
        <taxon>Eurotiomycetidae</taxon>
        <taxon>Onygenales</taxon>
        <taxon>Arthrodermataceae</taxon>
        <taxon>Nannizzia</taxon>
    </lineage>
</organism>
<dbReference type="SUPFAM" id="SSF56112">
    <property type="entry name" value="Protein kinase-like (PK-like)"/>
    <property type="match status" value="1"/>
</dbReference>
<dbReference type="VEuPathDB" id="FungiDB:MGYG_05085"/>
<protein>
    <recommendedName>
        <fullName evidence="1">Aminoglycoside phosphotransferase domain-containing protein</fullName>
    </recommendedName>
</protein>
<gene>
    <name evidence="2" type="ORF">MGYG_05085</name>
</gene>
<dbReference type="PANTHER" id="PTHR21310">
    <property type="entry name" value="AMINOGLYCOSIDE PHOSPHOTRANSFERASE-RELATED-RELATED"/>
    <property type="match status" value="1"/>
</dbReference>
<accession>E4UYB9</accession>
<keyword evidence="3" id="KW-1185">Reference proteome</keyword>
<dbReference type="STRING" id="535722.E4UYB9"/>
<dbReference type="AlphaFoldDB" id="E4UYB9"/>
<dbReference type="EMBL" id="DS989825">
    <property type="protein sequence ID" value="EFR02082.1"/>
    <property type="molecule type" value="Genomic_DNA"/>
</dbReference>
<dbReference type="InterPro" id="IPR002575">
    <property type="entry name" value="Aminoglycoside_PTrfase"/>
</dbReference>
<dbReference type="Gene3D" id="3.90.1200.10">
    <property type="match status" value="1"/>
</dbReference>
<dbReference type="PANTHER" id="PTHR21310:SF55">
    <property type="entry name" value="AMINOGLYCOSIDE PHOSPHOTRANSFERASE DOMAIN-CONTAINING PROTEIN"/>
    <property type="match status" value="1"/>
</dbReference>
<evidence type="ECO:0000313" key="3">
    <source>
        <dbReference type="Proteomes" id="UP000002669"/>
    </source>
</evidence>
<dbReference type="Proteomes" id="UP000002669">
    <property type="component" value="Unassembled WGS sequence"/>
</dbReference>
<dbReference type="GeneID" id="10027763"/>
<dbReference type="HOGENOM" id="CLU_021768_8_1_1"/>
<dbReference type="OrthoDB" id="2906425at2759"/>
<dbReference type="Pfam" id="PF01636">
    <property type="entry name" value="APH"/>
    <property type="match status" value="1"/>
</dbReference>
<feature type="domain" description="Aminoglycoside phosphotransferase" evidence="1">
    <location>
        <begin position="79"/>
        <end position="252"/>
    </location>
</feature>
<dbReference type="OMA" id="RMERIFW"/>
<dbReference type="InParanoid" id="E4UYB9"/>
<evidence type="ECO:0000259" key="1">
    <source>
        <dbReference type="Pfam" id="PF01636"/>
    </source>
</evidence>
<reference evidence="3" key="1">
    <citation type="journal article" date="2012" name="MBio">
        <title>Comparative genome analysis of Trichophyton rubrum and related dermatophytes reveals candidate genes involved in infection.</title>
        <authorList>
            <person name="Martinez D.A."/>
            <person name="Oliver B.G."/>
            <person name="Graeser Y."/>
            <person name="Goldberg J.M."/>
            <person name="Li W."/>
            <person name="Martinez-Rossi N.M."/>
            <person name="Monod M."/>
            <person name="Shelest E."/>
            <person name="Barton R.C."/>
            <person name="Birch E."/>
            <person name="Brakhage A.A."/>
            <person name="Chen Z."/>
            <person name="Gurr S.J."/>
            <person name="Heiman D."/>
            <person name="Heitman J."/>
            <person name="Kosti I."/>
            <person name="Rossi A."/>
            <person name="Saif S."/>
            <person name="Samalova M."/>
            <person name="Saunders C.W."/>
            <person name="Shea T."/>
            <person name="Summerbell R.C."/>
            <person name="Xu J."/>
            <person name="Young S."/>
            <person name="Zeng Q."/>
            <person name="Birren B.W."/>
            <person name="Cuomo C.A."/>
            <person name="White T.C."/>
        </authorList>
    </citation>
    <scope>NUCLEOTIDE SEQUENCE [LARGE SCALE GENOMIC DNA]</scope>
    <source>
        <strain evidence="3">ATCC MYA-4604 / CBS 118893</strain>
    </source>
</reference>
<dbReference type="RefSeq" id="XP_003172493.1">
    <property type="nucleotide sequence ID" value="XM_003172445.1"/>
</dbReference>
<dbReference type="InterPro" id="IPR051678">
    <property type="entry name" value="AGP_Transferase"/>
</dbReference>
<sequence length="281" mass="32399">MNKLGDYVYEYPPVRGGKIPSWLPAILRPDYTWPSPNAKQIEVTKITPPVPRIPCRMERIFWGFIHRGLIRFGHCTSLEEALMMQMADAGGIPTSKVLCCGEHPAHYFERTSFSILMTRLPGTPPIDKGDDTFDPTTEDPWLGQLGSNGSMGYDGALKNRERAIRPPILTASAHRTRSEKEFHNLMVKAKKLYKRPHWQVPHRATFTHGDLRSFKVLVKDGRLTGIVNWQSGGWYPEYWEYVTILRSWTNIGGWWREIFRWMGGDYYARELDAYNALVILD</sequence>
<dbReference type="eggNOG" id="ENOG502SHQX">
    <property type="taxonomic scope" value="Eukaryota"/>
</dbReference>
<proteinExistence type="predicted"/>
<dbReference type="InterPro" id="IPR011009">
    <property type="entry name" value="Kinase-like_dom_sf"/>
</dbReference>
<evidence type="ECO:0000313" key="2">
    <source>
        <dbReference type="EMBL" id="EFR02082.1"/>
    </source>
</evidence>
<name>E4UYB9_ARTGP</name>